<protein>
    <submittedName>
        <fullName evidence="1">Uncharacterized protein</fullName>
    </submittedName>
</protein>
<comment type="caution">
    <text evidence="1">The sequence shown here is derived from an EMBL/GenBank/DDBJ whole genome shotgun (WGS) entry which is preliminary data.</text>
</comment>
<dbReference type="Proteomes" id="UP000635565">
    <property type="component" value="Unassembled WGS sequence"/>
</dbReference>
<proteinExistence type="predicted"/>
<name>A0ABQ3VFL6_9CHLR</name>
<evidence type="ECO:0000313" key="1">
    <source>
        <dbReference type="EMBL" id="GHO84965.1"/>
    </source>
</evidence>
<reference evidence="1 2" key="1">
    <citation type="journal article" date="2021" name="Int. J. Syst. Evol. Microbiol.">
        <title>Reticulibacter mediterranei gen. nov., sp. nov., within the new family Reticulibacteraceae fam. nov., and Ktedonospora formicarum gen. nov., sp. nov., Ktedonobacter robiniae sp. nov., Dictyobacter formicarum sp. nov. and Dictyobacter arantiisoli sp. nov., belonging to the class Ktedonobacteria.</title>
        <authorList>
            <person name="Yabe S."/>
            <person name="Zheng Y."/>
            <person name="Wang C.M."/>
            <person name="Sakai Y."/>
            <person name="Abe K."/>
            <person name="Yokota A."/>
            <person name="Donadio S."/>
            <person name="Cavaletti L."/>
            <person name="Monciardini P."/>
        </authorList>
    </citation>
    <scope>NUCLEOTIDE SEQUENCE [LARGE SCALE GENOMIC DNA]</scope>
    <source>
        <strain evidence="1 2">SOSP1-9</strain>
    </source>
</reference>
<sequence length="71" mass="8436">MGRKRSYLEAENFTKTEEVKYINNEKCDMCIIMSFFKAISTRMFIQEKYDNYVQRRTADDGKQTGGLINHK</sequence>
<evidence type="ECO:0000313" key="2">
    <source>
        <dbReference type="Proteomes" id="UP000635565"/>
    </source>
</evidence>
<gene>
    <name evidence="1" type="ORF">KSZ_29710</name>
</gene>
<keyword evidence="2" id="KW-1185">Reference proteome</keyword>
<organism evidence="1 2">
    <name type="scientific">Dictyobacter formicarum</name>
    <dbReference type="NCBI Taxonomy" id="2778368"/>
    <lineage>
        <taxon>Bacteria</taxon>
        <taxon>Bacillati</taxon>
        <taxon>Chloroflexota</taxon>
        <taxon>Ktedonobacteria</taxon>
        <taxon>Ktedonobacterales</taxon>
        <taxon>Dictyobacteraceae</taxon>
        <taxon>Dictyobacter</taxon>
    </lineage>
</organism>
<accession>A0ABQ3VFL6</accession>
<dbReference type="EMBL" id="BNJJ01000007">
    <property type="protein sequence ID" value="GHO84965.1"/>
    <property type="molecule type" value="Genomic_DNA"/>
</dbReference>